<evidence type="ECO:0000313" key="3">
    <source>
        <dbReference type="Proteomes" id="UP000189632"/>
    </source>
</evidence>
<protein>
    <submittedName>
        <fullName evidence="2">Ribbon-helix-helix domain-containing protein</fullName>
    </submittedName>
</protein>
<name>A0A1U9MIX5_9HYPH</name>
<dbReference type="Proteomes" id="UP000189632">
    <property type="component" value="Chromosome"/>
</dbReference>
<dbReference type="InterPro" id="IPR038268">
    <property type="entry name" value="RHH_sf"/>
</dbReference>
<evidence type="ECO:0000259" key="1">
    <source>
        <dbReference type="Pfam" id="PF13467"/>
    </source>
</evidence>
<dbReference type="RefSeq" id="WP_077992722.1">
    <property type="nucleotide sequence ID" value="NZ_CP015625.1"/>
</dbReference>
<dbReference type="Gene3D" id="1.10.3990.20">
    <property type="entry name" value="protein bp1543"/>
    <property type="match status" value="1"/>
</dbReference>
<feature type="domain" description="Ribbon-helix-helix" evidence="1">
    <location>
        <begin position="20"/>
        <end position="81"/>
    </location>
</feature>
<keyword evidence="3" id="KW-1185">Reference proteome</keyword>
<proteinExistence type="predicted"/>
<gene>
    <name evidence="2" type="ORF">BBC0122_015180</name>
</gene>
<dbReference type="OrthoDB" id="7477016at2"/>
<dbReference type="InterPro" id="IPR027373">
    <property type="entry name" value="RHH_dom"/>
</dbReference>
<dbReference type="EMBL" id="CP015625">
    <property type="protein sequence ID" value="AQT47622.1"/>
    <property type="molecule type" value="Genomic_DNA"/>
</dbReference>
<dbReference type="AlphaFoldDB" id="A0A1U9MIX5"/>
<reference evidence="2 3" key="1">
    <citation type="submission" date="2016-11" db="EMBL/GenBank/DDBJ databases">
        <title>Comparative genomics of Bartonella apis.</title>
        <authorList>
            <person name="Engel P."/>
        </authorList>
    </citation>
    <scope>NUCLEOTIDE SEQUENCE [LARGE SCALE GENOMIC DNA]</scope>
    <source>
        <strain evidence="2 3">BBC0122</strain>
    </source>
</reference>
<dbReference type="KEGG" id="bapi:BBC0122_015180"/>
<accession>A0A1U9MIX5</accession>
<evidence type="ECO:0000313" key="2">
    <source>
        <dbReference type="EMBL" id="AQT47622.1"/>
    </source>
</evidence>
<organism evidence="2 3">
    <name type="scientific">Bartonella choladocola</name>
    <dbReference type="NCBI Taxonomy" id="2750995"/>
    <lineage>
        <taxon>Bacteria</taxon>
        <taxon>Pseudomonadati</taxon>
        <taxon>Pseudomonadota</taxon>
        <taxon>Alphaproteobacteria</taxon>
        <taxon>Hyphomicrobiales</taxon>
        <taxon>Bartonellaceae</taxon>
        <taxon>Bartonella</taxon>
    </lineage>
</organism>
<dbReference type="Pfam" id="PF13467">
    <property type="entry name" value="RHH_4"/>
    <property type="match status" value="1"/>
</dbReference>
<sequence>MKNETPASIASIDWLKARPRKLSVRIDGHATSISLEQAYIDILLQEAEKRELSFAGIVTLIDEARPAEINLSAALRLFALKLVQNSDI</sequence>